<dbReference type="GO" id="GO:0016798">
    <property type="term" value="F:hydrolase activity, acting on glycosyl bonds"/>
    <property type="evidence" value="ECO:0007669"/>
    <property type="project" value="UniProtKB-KW"/>
</dbReference>
<dbReference type="InterPro" id="IPR003961">
    <property type="entry name" value="FN3_dom"/>
</dbReference>
<dbReference type="Gene3D" id="2.60.40.3440">
    <property type="match status" value="1"/>
</dbReference>
<feature type="compositionally biased region" description="Low complexity" evidence="3">
    <location>
        <begin position="616"/>
        <end position="629"/>
    </location>
</feature>
<dbReference type="Pfam" id="PF00041">
    <property type="entry name" value="fn3"/>
    <property type="match status" value="2"/>
</dbReference>
<evidence type="ECO:0000259" key="5">
    <source>
        <dbReference type="PROSITE" id="PS50853"/>
    </source>
</evidence>
<feature type="region of interest" description="Disordered" evidence="3">
    <location>
        <begin position="269"/>
        <end position="290"/>
    </location>
</feature>
<dbReference type="Pfam" id="PF17963">
    <property type="entry name" value="Big_9"/>
    <property type="match status" value="10"/>
</dbReference>
<keyword evidence="1" id="KW-0378">Hydrolase</keyword>
<feature type="compositionally biased region" description="Polar residues" evidence="3">
    <location>
        <begin position="1106"/>
        <end position="1116"/>
    </location>
</feature>
<organism evidence="6 7">
    <name type="scientific">Actinomyces gaoshouyii</name>
    <dbReference type="NCBI Taxonomy" id="1960083"/>
    <lineage>
        <taxon>Bacteria</taxon>
        <taxon>Bacillati</taxon>
        <taxon>Actinomycetota</taxon>
        <taxon>Actinomycetes</taxon>
        <taxon>Actinomycetales</taxon>
        <taxon>Actinomycetaceae</taxon>
        <taxon>Actinomyces</taxon>
    </lineage>
</organism>
<feature type="region of interest" description="Disordered" evidence="3">
    <location>
        <begin position="873"/>
        <end position="893"/>
    </location>
</feature>
<evidence type="ECO:0000256" key="1">
    <source>
        <dbReference type="ARBA" id="ARBA00023295"/>
    </source>
</evidence>
<dbReference type="SUPFAM" id="SSF49265">
    <property type="entry name" value="Fibronectin type III"/>
    <property type="match status" value="3"/>
</dbReference>
<evidence type="ECO:0000256" key="4">
    <source>
        <dbReference type="SAM" id="SignalP"/>
    </source>
</evidence>
<keyword evidence="1" id="KW-0326">Glycosidase</keyword>
<protein>
    <submittedName>
        <fullName evidence="6">Fibronectin type III</fullName>
    </submittedName>
</protein>
<feature type="region of interest" description="Disordered" evidence="3">
    <location>
        <begin position="1095"/>
        <end position="1118"/>
    </location>
</feature>
<feature type="compositionally biased region" description="Polar residues" evidence="3">
    <location>
        <begin position="369"/>
        <end position="380"/>
    </location>
</feature>
<feature type="compositionally biased region" description="Low complexity" evidence="3">
    <location>
        <begin position="1622"/>
        <end position="1637"/>
    </location>
</feature>
<evidence type="ECO:0000256" key="3">
    <source>
        <dbReference type="SAM" id="MobiDB-lite"/>
    </source>
</evidence>
<dbReference type="Gene3D" id="2.60.40.10">
    <property type="entry name" value="Immunoglobulins"/>
    <property type="match status" value="4"/>
</dbReference>
<evidence type="ECO:0000313" key="7">
    <source>
        <dbReference type="Proteomes" id="UP000614239"/>
    </source>
</evidence>
<keyword evidence="2" id="KW-0624">Polysaccharide degradation</keyword>
<feature type="region of interest" description="Disordered" evidence="3">
    <location>
        <begin position="611"/>
        <end position="640"/>
    </location>
</feature>
<name>A0A8H9LJ99_9ACTO</name>
<feature type="region of interest" description="Disordered" evidence="3">
    <location>
        <begin position="999"/>
        <end position="1023"/>
    </location>
</feature>
<evidence type="ECO:0000256" key="2">
    <source>
        <dbReference type="ARBA" id="ARBA00023326"/>
    </source>
</evidence>
<keyword evidence="7" id="KW-1185">Reference proteome</keyword>
<dbReference type="InterPro" id="IPR011047">
    <property type="entry name" value="Quinoprotein_ADH-like_sf"/>
</dbReference>
<feature type="domain" description="Fibronectin type-III" evidence="5">
    <location>
        <begin position="1642"/>
        <end position="1735"/>
    </location>
</feature>
<dbReference type="InterPro" id="IPR013783">
    <property type="entry name" value="Ig-like_fold"/>
</dbReference>
<dbReference type="EMBL" id="BMNJ01000006">
    <property type="protein sequence ID" value="GGO99771.1"/>
    <property type="molecule type" value="Genomic_DNA"/>
</dbReference>
<gene>
    <name evidence="6" type="ORF">GCM10011612_17850</name>
</gene>
<feature type="compositionally biased region" description="Polar residues" evidence="3">
    <location>
        <begin position="1526"/>
        <end position="1541"/>
    </location>
</feature>
<feature type="compositionally biased region" description="Polar residues" evidence="3">
    <location>
        <begin position="1713"/>
        <end position="1726"/>
    </location>
</feature>
<feature type="region of interest" description="Disordered" evidence="3">
    <location>
        <begin position="1622"/>
        <end position="1641"/>
    </location>
</feature>
<feature type="signal peptide" evidence="4">
    <location>
        <begin position="1"/>
        <end position="32"/>
    </location>
</feature>
<reference evidence="6" key="2">
    <citation type="submission" date="2020-09" db="EMBL/GenBank/DDBJ databases">
        <authorList>
            <person name="Sun Q."/>
            <person name="Zhou Y."/>
        </authorList>
    </citation>
    <scope>NUCLEOTIDE SEQUENCE</scope>
    <source>
        <strain evidence="6">CGMCC 4.7372</strain>
    </source>
</reference>
<feature type="region of interest" description="Disordered" evidence="3">
    <location>
        <begin position="1713"/>
        <end position="1746"/>
    </location>
</feature>
<feature type="domain" description="Fibronectin type-III" evidence="5">
    <location>
        <begin position="1456"/>
        <end position="1542"/>
    </location>
</feature>
<dbReference type="RefSeq" id="WP_080462408.1">
    <property type="nucleotide sequence ID" value="NZ_BMNJ01000006.1"/>
</dbReference>
<comment type="caution">
    <text evidence="6">The sequence shown here is derived from an EMBL/GenBank/DDBJ whole genome shotgun (WGS) entry which is preliminary data.</text>
</comment>
<dbReference type="Proteomes" id="UP000614239">
    <property type="component" value="Unassembled WGS sequence"/>
</dbReference>
<feature type="domain" description="Fibronectin type-III" evidence="5">
    <location>
        <begin position="1543"/>
        <end position="1641"/>
    </location>
</feature>
<dbReference type="OrthoDB" id="5241356at2"/>
<evidence type="ECO:0000313" key="6">
    <source>
        <dbReference type="EMBL" id="GGO99771.1"/>
    </source>
</evidence>
<dbReference type="SMART" id="SM00060">
    <property type="entry name" value="FN3"/>
    <property type="match status" value="5"/>
</dbReference>
<feature type="region of interest" description="Disordered" evidence="3">
    <location>
        <begin position="1526"/>
        <end position="1547"/>
    </location>
</feature>
<dbReference type="SUPFAM" id="SSF50998">
    <property type="entry name" value="Quinoprotein alcohol dehydrogenase-like"/>
    <property type="match status" value="1"/>
</dbReference>
<dbReference type="InterPro" id="IPR036116">
    <property type="entry name" value="FN3_sf"/>
</dbReference>
<dbReference type="NCBIfam" id="NF012211">
    <property type="entry name" value="tand_rpt_95"/>
    <property type="match status" value="1"/>
</dbReference>
<feature type="region of interest" description="Disordered" evidence="3">
    <location>
        <begin position="367"/>
        <end position="412"/>
    </location>
</feature>
<dbReference type="CDD" id="cd00063">
    <property type="entry name" value="FN3"/>
    <property type="match status" value="2"/>
</dbReference>
<dbReference type="PROSITE" id="PS50853">
    <property type="entry name" value="FN3"/>
    <property type="match status" value="3"/>
</dbReference>
<keyword evidence="4" id="KW-0732">Signal</keyword>
<reference evidence="6" key="1">
    <citation type="journal article" date="2014" name="Int. J. Syst. Evol. Microbiol.">
        <title>Complete genome sequence of Corynebacterium casei LMG S-19264T (=DSM 44701T), isolated from a smear-ripened cheese.</title>
        <authorList>
            <consortium name="US DOE Joint Genome Institute (JGI-PGF)"/>
            <person name="Walter F."/>
            <person name="Albersmeier A."/>
            <person name="Kalinowski J."/>
            <person name="Ruckert C."/>
        </authorList>
    </citation>
    <scope>NUCLEOTIDE SEQUENCE</scope>
    <source>
        <strain evidence="6">CGMCC 4.7372</strain>
    </source>
</reference>
<feature type="region of interest" description="Disordered" evidence="3">
    <location>
        <begin position="1908"/>
        <end position="1937"/>
    </location>
</feature>
<accession>A0A8H9LJ99</accession>
<feature type="chain" id="PRO_5038364113" evidence="4">
    <location>
        <begin position="33"/>
        <end position="2025"/>
    </location>
</feature>
<dbReference type="GO" id="GO:0000272">
    <property type="term" value="P:polysaccharide catabolic process"/>
    <property type="evidence" value="ECO:0007669"/>
    <property type="project" value="UniProtKB-KW"/>
</dbReference>
<sequence length="2025" mass="204488">MPSSIVRTLSGRIRRRGAGALTVLCAAALGLAAVQHQGIAQQDLDLHDDGVWVTSTSKHLVARINASSHEADGVIRTASSDFDVSQHGKNVLVSDASAKSVDKVDPALVSKASVATLPAGTTIAQGSDRVIAINSADGTVSGALASEAGIVTSGSASPIISDAPGLLATIGTDGAIHALSPSTGALTTATATATSWAPPTSTALTLSAGADAALTAVGSKPIVLERGTGTLHLPGGTTVDLGETGLALQQPGPDASSVLVASRTELISVPLDGSSPTRTPSAEKGDAAPGVAARPVRLGACSYAAWSSSGQFLRICGSSSPEYIHDDALASSTTPVFRTNRDAIVLNDTTIGTVWLPDQNLAQADEWTENSGHSSDNATPDESAKDTTQDPAQTPNRDEENPPDAVDDSFGVRAGRTTVLPVLANDSDPDGDVLTAIPGDAGSTATVTQVQGGLALAINVPAGATGTITVPYTADDGRGMSDSAVATVTIRPDSENSAPEQQAAQTLKLAEGGTDSISVLSNWRDPDGDDPHLVSATGVGLEARTTPEGLLTVTELNGGTGPREMTIIVSDGRTTTEGTLTVEIVPAGDAVPATHADHARGVVGQQVTISPLANDSSPTSTPLRLSSISEPPSGATATKDQAAGTVSFTAQSAGTYYLDYETSDGASLAKGLIRVDIAEASDPSAAPVVEDDTVFLAPGGSVTVNPLANDTDPSGGVLVAVSATTPPASGVSATVVDHSLMQISAVGELQGKMTAEYTVSNGTATATGTITIVPLPYSASQAPIGVNDTAVVRVGDIVTIPVLENDASPSGLSLTTTGKLTVPDDSLGTAWINQDKLRFKAGDTPGTAEVSYTVQDSAGQTATATATIEVRERDDAANAAPEPRPVTASTVAGRKASLTVPLDRIDPDGDSVTLTGLATQPTKGSVEVKGNVLTYTAFEGSRGTDSFTYTVTDHLGATATGTARVGIAAPATVNTPPKTTDDLVTAKPGRKVRVDVTANDWDSDDDPVTLAGEPTSEDPALSASTAGSQVALELPEAEGNYTVHYTATDSRGGTAVGTLTAQVRADAPPQAPFAADDAVTLSDIDASGTALVDVLKNDSDPDGSPETLTVSTSDPNATVEGGSLRVSITNSPQLILYTITDPDGLTSQAVVSVPASSDLAPQINPSTTPVRIPADKATSIPLASYVLTRSGTSPVIGDESSITAGAGLSSASAEGNGSLSVTPSSGFTGQTQVSLTVADGTGNGALSATLSLPILVESTENRAPTFIPTAVTVAPNETPVTVDLSAMATDPDGDALTFTIGSAPAGFTASQSGSSVTVGADAATAAGTTGALPVTVSDGKNPEVSASLPLAASASTRPRMTTTPATLSSNGEAVTVDVSSYVSNPFPDQPITLSGTPTIASGRGSVSASGTSLTITPSAGAAGDIVVRYQVLDATGSADRAATGTVTVTVASAPSAPTQVAAEARDYSSVRVTWSPGSANGSPITGYTLTEVGGAGSWSCTGSPCYATGLTAGRSYTFEVTATNANGTSSAGRSNTVTLGPSSPGAPSGVRLQAGEGTLTASWTPGTAVPGTQTSYRVVFHSDNGDITRTTTGTSLTIGAADGVQTGDSYSVTVTAVANSGGAEVGSSKSASSGSSATPYGKPGSFEVTSVVQTASGVTVHWQGASPNHAGPVSYTVSVTGPESRTINAGSALSASIRLSTSGTYTFTVRATTRGGSTDSSNSKSINLDLRSKPLPPTELSAKESKTVAGQVTVSASAQAGDGWSAGDLTIEYRVHGSGWTTGTTFDYLPAGRSVTVEARAYGTRRDGSTVYSDTVSTSVIPKGKPGDPTNVWCDKVGSDGQTTCHWSPGTDGGLPVEYHHYTDDNRQKKTWLGTLKAGESATVQFPEGVRTWWCVRAENALGYSDECSDPQTWNKPEPAKQEHHAQPLANQGGQSQVLPIQTTSPEAVCTASDLAKSGYSAGSCWRVVLDLSSFPPGKPLLCSFNDTNVWPSSAPYYTSYSPQWRSLPLTNNPNLTVTCQIAIG</sequence>
<keyword evidence="2" id="KW-0119">Carbohydrate metabolism</keyword>
<proteinExistence type="predicted"/>